<organism evidence="1 2">
    <name type="scientific">Streptosporangium amethystogenes subsp. fukuiense</name>
    <dbReference type="NCBI Taxonomy" id="698418"/>
    <lineage>
        <taxon>Bacteria</taxon>
        <taxon>Bacillati</taxon>
        <taxon>Actinomycetota</taxon>
        <taxon>Actinomycetes</taxon>
        <taxon>Streptosporangiales</taxon>
        <taxon>Streptosporangiaceae</taxon>
        <taxon>Streptosporangium</taxon>
    </lineage>
</organism>
<name>A0ABW2T5F6_9ACTN</name>
<dbReference type="RefSeq" id="WP_343982027.1">
    <property type="nucleotide sequence ID" value="NZ_BAAAGK010000233.1"/>
</dbReference>
<reference evidence="2" key="1">
    <citation type="journal article" date="2019" name="Int. J. Syst. Evol. Microbiol.">
        <title>The Global Catalogue of Microorganisms (GCM) 10K type strain sequencing project: providing services to taxonomists for standard genome sequencing and annotation.</title>
        <authorList>
            <consortium name="The Broad Institute Genomics Platform"/>
            <consortium name="The Broad Institute Genome Sequencing Center for Infectious Disease"/>
            <person name="Wu L."/>
            <person name="Ma J."/>
        </authorList>
    </citation>
    <scope>NUCLEOTIDE SEQUENCE [LARGE SCALE GENOMIC DNA]</scope>
    <source>
        <strain evidence="2">JCM 10083</strain>
    </source>
</reference>
<gene>
    <name evidence="1" type="ORF">ACFQVD_26490</name>
</gene>
<protein>
    <submittedName>
        <fullName evidence="1">Uncharacterized protein</fullName>
    </submittedName>
</protein>
<evidence type="ECO:0000313" key="1">
    <source>
        <dbReference type="EMBL" id="MFC7603667.1"/>
    </source>
</evidence>
<sequence>MTGWWWDGRERVHNITTWPTRQCRPADVNATYTHGLATIPDELLELVCSVAVRLGATADATGMEAGIRSESIDDYSVTYASDALTTASNLLPGEESALRQILGAPPSAYVVRPR</sequence>
<accession>A0ABW2T5F6</accession>
<dbReference type="EMBL" id="JBHTEE010000001">
    <property type="protein sequence ID" value="MFC7603667.1"/>
    <property type="molecule type" value="Genomic_DNA"/>
</dbReference>
<evidence type="ECO:0000313" key="2">
    <source>
        <dbReference type="Proteomes" id="UP001596514"/>
    </source>
</evidence>
<keyword evidence="2" id="KW-1185">Reference proteome</keyword>
<comment type="caution">
    <text evidence="1">The sequence shown here is derived from an EMBL/GenBank/DDBJ whole genome shotgun (WGS) entry which is preliminary data.</text>
</comment>
<dbReference type="Proteomes" id="UP001596514">
    <property type="component" value="Unassembled WGS sequence"/>
</dbReference>
<proteinExistence type="predicted"/>